<feature type="compositionally biased region" description="Low complexity" evidence="1">
    <location>
        <begin position="1"/>
        <end position="17"/>
    </location>
</feature>
<protein>
    <submittedName>
        <fullName evidence="2">Uncharacterized protein</fullName>
    </submittedName>
</protein>
<comment type="caution">
    <text evidence="2">The sequence shown here is derived from an EMBL/GenBank/DDBJ whole genome shotgun (WGS) entry which is preliminary data.</text>
</comment>
<dbReference type="AlphaFoldDB" id="A0AAD8VC95"/>
<dbReference type="RefSeq" id="XP_060419889.1">
    <property type="nucleotide sequence ID" value="XM_060562999.1"/>
</dbReference>
<evidence type="ECO:0000313" key="2">
    <source>
        <dbReference type="EMBL" id="KAK1599300.1"/>
    </source>
</evidence>
<dbReference type="GeneID" id="85447239"/>
<keyword evidence="3" id="KW-1185">Reference proteome</keyword>
<dbReference type="Proteomes" id="UP001230504">
    <property type="component" value="Unassembled WGS sequence"/>
</dbReference>
<dbReference type="EMBL" id="JAHLJV010000002">
    <property type="protein sequence ID" value="KAK1599300.1"/>
    <property type="molecule type" value="Genomic_DNA"/>
</dbReference>
<sequence>MAAAMQNGMGNMMNDDMNPQHMTPQQQQQFLQQQATNNALTNQVKIQGQAIYNKQIANLAAQWGSAAKNQIQVMQQQH</sequence>
<gene>
    <name evidence="2" type="ORF">LY79DRAFT_665012</name>
</gene>
<reference evidence="2" key="1">
    <citation type="submission" date="2021-06" db="EMBL/GenBank/DDBJ databases">
        <title>Comparative genomics, transcriptomics and evolutionary studies reveal genomic signatures of adaptation to plant cell wall in hemibiotrophic fungi.</title>
        <authorList>
            <consortium name="DOE Joint Genome Institute"/>
            <person name="Baroncelli R."/>
            <person name="Diaz J.F."/>
            <person name="Benocci T."/>
            <person name="Peng M."/>
            <person name="Battaglia E."/>
            <person name="Haridas S."/>
            <person name="Andreopoulos W."/>
            <person name="Labutti K."/>
            <person name="Pangilinan J."/>
            <person name="Floch G.L."/>
            <person name="Makela M.R."/>
            <person name="Henrissat B."/>
            <person name="Grigoriev I.V."/>
            <person name="Crouch J.A."/>
            <person name="De Vries R.P."/>
            <person name="Sukno S.A."/>
            <person name="Thon M.R."/>
        </authorList>
    </citation>
    <scope>NUCLEOTIDE SEQUENCE</scope>
    <source>
        <strain evidence="2">CBS 125086</strain>
    </source>
</reference>
<evidence type="ECO:0000256" key="1">
    <source>
        <dbReference type="SAM" id="MobiDB-lite"/>
    </source>
</evidence>
<proteinExistence type="predicted"/>
<feature type="region of interest" description="Disordered" evidence="1">
    <location>
        <begin position="1"/>
        <end position="28"/>
    </location>
</feature>
<name>A0AAD8VC95_9PEZI</name>
<organism evidence="2 3">
    <name type="scientific">Colletotrichum navitas</name>
    <dbReference type="NCBI Taxonomy" id="681940"/>
    <lineage>
        <taxon>Eukaryota</taxon>
        <taxon>Fungi</taxon>
        <taxon>Dikarya</taxon>
        <taxon>Ascomycota</taxon>
        <taxon>Pezizomycotina</taxon>
        <taxon>Sordariomycetes</taxon>
        <taxon>Hypocreomycetidae</taxon>
        <taxon>Glomerellales</taxon>
        <taxon>Glomerellaceae</taxon>
        <taxon>Colletotrichum</taxon>
        <taxon>Colletotrichum graminicola species complex</taxon>
    </lineage>
</organism>
<accession>A0AAD8VC95</accession>
<evidence type="ECO:0000313" key="3">
    <source>
        <dbReference type="Proteomes" id="UP001230504"/>
    </source>
</evidence>